<feature type="domain" description="OmpA-like" evidence="3">
    <location>
        <begin position="291"/>
        <end position="409"/>
    </location>
</feature>
<dbReference type="PANTHER" id="PTHR30329:SF21">
    <property type="entry name" value="LIPOPROTEIN YIAD-RELATED"/>
    <property type="match status" value="1"/>
</dbReference>
<dbReference type="CDD" id="cd07185">
    <property type="entry name" value="OmpA_C-like"/>
    <property type="match status" value="1"/>
</dbReference>
<dbReference type="InterPro" id="IPR036737">
    <property type="entry name" value="OmpA-like_sf"/>
</dbReference>
<keyword evidence="2" id="KW-0472">Membrane</keyword>
<proteinExistence type="predicted"/>
<dbReference type="Pfam" id="PF02412">
    <property type="entry name" value="TSP_3"/>
    <property type="match status" value="3"/>
</dbReference>
<reference evidence="4 5" key="1">
    <citation type="journal article" date="2019" name="Int. J. Syst. Evol. Microbiol.">
        <title>The Global Catalogue of Microorganisms (GCM) 10K type strain sequencing project: providing services to taxonomists for standard genome sequencing and annotation.</title>
        <authorList>
            <consortium name="The Broad Institute Genomics Platform"/>
            <consortium name="The Broad Institute Genome Sequencing Center for Infectious Disease"/>
            <person name="Wu L."/>
            <person name="Ma J."/>
        </authorList>
    </citation>
    <scope>NUCLEOTIDE SEQUENCE [LARGE SCALE GENOMIC DNA]</scope>
    <source>
        <strain evidence="4 5">JCM 15896</strain>
    </source>
</reference>
<dbReference type="InterPro" id="IPR050330">
    <property type="entry name" value="Bact_OuterMem_StrucFunc"/>
</dbReference>
<dbReference type="EMBL" id="BAAAFD010000015">
    <property type="protein sequence ID" value="GAA0859860.1"/>
    <property type="molecule type" value="Genomic_DNA"/>
</dbReference>
<evidence type="ECO:0000256" key="1">
    <source>
        <dbReference type="ARBA" id="ARBA00022729"/>
    </source>
</evidence>
<organism evidence="4 5">
    <name type="scientific">Aliiglaciecola litoralis</name>
    <dbReference type="NCBI Taxonomy" id="582857"/>
    <lineage>
        <taxon>Bacteria</taxon>
        <taxon>Pseudomonadati</taxon>
        <taxon>Pseudomonadota</taxon>
        <taxon>Gammaproteobacteria</taxon>
        <taxon>Alteromonadales</taxon>
        <taxon>Alteromonadaceae</taxon>
        <taxon>Aliiglaciecola</taxon>
    </lineage>
</organism>
<dbReference type="Proteomes" id="UP001500359">
    <property type="component" value="Unassembled WGS sequence"/>
</dbReference>
<evidence type="ECO:0000256" key="2">
    <source>
        <dbReference type="PROSITE-ProRule" id="PRU00473"/>
    </source>
</evidence>
<dbReference type="SUPFAM" id="SSF103088">
    <property type="entry name" value="OmpA-like"/>
    <property type="match status" value="1"/>
</dbReference>
<evidence type="ECO:0000259" key="3">
    <source>
        <dbReference type="PROSITE" id="PS51123"/>
    </source>
</evidence>
<dbReference type="Gene3D" id="3.30.1330.60">
    <property type="entry name" value="OmpA-like domain"/>
    <property type="match status" value="1"/>
</dbReference>
<evidence type="ECO:0000313" key="4">
    <source>
        <dbReference type="EMBL" id="GAA0859860.1"/>
    </source>
</evidence>
<protein>
    <recommendedName>
        <fullName evidence="3">OmpA-like domain-containing protein</fullName>
    </recommendedName>
</protein>
<dbReference type="InterPro" id="IPR006665">
    <property type="entry name" value="OmpA-like"/>
</dbReference>
<evidence type="ECO:0000313" key="5">
    <source>
        <dbReference type="Proteomes" id="UP001500359"/>
    </source>
</evidence>
<dbReference type="SUPFAM" id="SSF103647">
    <property type="entry name" value="TSP type-3 repeat"/>
    <property type="match status" value="1"/>
</dbReference>
<dbReference type="InterPro" id="IPR028974">
    <property type="entry name" value="TSP_type-3_rpt"/>
</dbReference>
<comment type="caution">
    <text evidence="4">The sequence shown here is derived from an EMBL/GenBank/DDBJ whole genome shotgun (WGS) entry which is preliminary data.</text>
</comment>
<dbReference type="InterPro" id="IPR003367">
    <property type="entry name" value="Thrombospondin_3-like_rpt"/>
</dbReference>
<keyword evidence="1" id="KW-0732">Signal</keyword>
<name>A0ABN1LTE0_9ALTE</name>
<dbReference type="Gene3D" id="4.10.1080.10">
    <property type="entry name" value="TSP type-3 repeat"/>
    <property type="match status" value="1"/>
</dbReference>
<sequence length="416" mass="45404">MIAAFASHAVVADEPDYKQWVGGFIEVYKPDEDKFFDFTSYDAGMGLGLEYGFRHDENWGGRFEFSKISLENDANLVDDQAERFGFDAMYFLEEDLLYIFGGLKHLNMAQSGGMVNLGLGKHFNVGENLKLITEVTAYHDFGQAYNDVSAKLGLAYAFGASSAPKAPGDADQDGVNDSLDRCPNTAIGARVDSNGCSVDLDGDGVLNGVDQCPNTPKGTRVDATGCNWDKDMDGVANDIDMCPDTPKGTVVGAKGCSLEIDSDQDGVLDVKDQCADTPLTDRVDAVGCSVFEEVEVRETLNVLFANNSDVIRNPNDPKFQEFADFMNRFPNTQTAIEGHASAPGKADYNMTLSLKRARAVRQLLIDKYGIDASRLTAEGFGETQLLDESNTAEAHKVNRRIEARVTATKKEKVKRN</sequence>
<dbReference type="PROSITE" id="PS51123">
    <property type="entry name" value="OMPA_2"/>
    <property type="match status" value="1"/>
</dbReference>
<dbReference type="PANTHER" id="PTHR30329">
    <property type="entry name" value="STATOR ELEMENT OF FLAGELLAR MOTOR COMPLEX"/>
    <property type="match status" value="1"/>
</dbReference>
<dbReference type="Pfam" id="PF00691">
    <property type="entry name" value="OmpA"/>
    <property type="match status" value="1"/>
</dbReference>
<accession>A0ABN1LTE0</accession>
<keyword evidence="5" id="KW-1185">Reference proteome</keyword>
<gene>
    <name evidence="4" type="ORF">GCM10009114_34970</name>
</gene>